<accession>A0A221K3F0</accession>
<dbReference type="Proteomes" id="UP000199754">
    <property type="component" value="Chromosome"/>
</dbReference>
<dbReference type="AlphaFoldDB" id="A0A221K3F0"/>
<evidence type="ECO:0008006" key="3">
    <source>
        <dbReference type="Google" id="ProtNLM"/>
    </source>
</evidence>
<dbReference type="EMBL" id="CP022415">
    <property type="protein sequence ID" value="ASM73516.1"/>
    <property type="molecule type" value="Genomic_DNA"/>
</dbReference>
<reference evidence="1 2" key="1">
    <citation type="submission" date="2017-07" db="EMBL/GenBank/DDBJ databases">
        <title>Genome Sequence of Sulfitobacter pseudonitzschiae Strain SMR1 Isolated from a culture of the Diatom Skeletonema marinoi.</title>
        <authorList>
            <person name="Topel M."/>
            <person name="Pinder M.I.M."/>
            <person name="Johansson O.N."/>
            <person name="Kourtchenko O."/>
            <person name="Godhe A."/>
            <person name="Clarke A.K."/>
        </authorList>
    </citation>
    <scope>NUCLEOTIDE SEQUENCE [LARGE SCALE GENOMIC DNA]</scope>
    <source>
        <strain evidence="1 2">SMR1</strain>
    </source>
</reference>
<dbReference type="Gene3D" id="3.40.50.300">
    <property type="entry name" value="P-loop containing nucleotide triphosphate hydrolases"/>
    <property type="match status" value="1"/>
</dbReference>
<evidence type="ECO:0000313" key="2">
    <source>
        <dbReference type="Proteomes" id="UP000199754"/>
    </source>
</evidence>
<gene>
    <name evidence="1" type="ORF">SULPSESMR1_02722</name>
</gene>
<sequence>MRIIIHAGFHKTGTTTVQKTLQANRKILRPHCHIILRPDMVALCESARAYSVSRSQSDLALIQYEATVLAEGWAPRGKDVVISSEDLSGHMPGRHGLMSYDATPRIINAITQAFAAAVPDAEQILYFTTRAATPWLRSCYVQHLRAKRITLSVDEYVADFAASANLDEIISQIATAVPDIRMIVRPLETCTSPLGPLASLLDLLGGVDTNTLTPRAPENPAPPQGVLDAVLALNRSDLSDTDWRAARDALKREGF</sequence>
<dbReference type="RefSeq" id="WP_157729016.1">
    <property type="nucleotide sequence ID" value="NZ_CP022415.1"/>
</dbReference>
<dbReference type="KEGG" id="spse:SULPSESMR1_02722"/>
<dbReference type="InterPro" id="IPR027417">
    <property type="entry name" value="P-loop_NTPase"/>
</dbReference>
<dbReference type="SUPFAM" id="SSF52540">
    <property type="entry name" value="P-loop containing nucleoside triphosphate hydrolases"/>
    <property type="match status" value="1"/>
</dbReference>
<keyword evidence="2" id="KW-1185">Reference proteome</keyword>
<organism evidence="1 2">
    <name type="scientific">Pseudosulfitobacter pseudonitzschiae</name>
    <dbReference type="NCBI Taxonomy" id="1402135"/>
    <lineage>
        <taxon>Bacteria</taxon>
        <taxon>Pseudomonadati</taxon>
        <taxon>Pseudomonadota</taxon>
        <taxon>Alphaproteobacteria</taxon>
        <taxon>Rhodobacterales</taxon>
        <taxon>Roseobacteraceae</taxon>
        <taxon>Pseudosulfitobacter</taxon>
    </lineage>
</organism>
<name>A0A221K3F0_9RHOB</name>
<proteinExistence type="predicted"/>
<protein>
    <recommendedName>
        <fullName evidence="3">Sulfotransferase family protein</fullName>
    </recommendedName>
</protein>
<evidence type="ECO:0000313" key="1">
    <source>
        <dbReference type="EMBL" id="ASM73516.1"/>
    </source>
</evidence>
<dbReference type="OrthoDB" id="7705857at2"/>